<dbReference type="PANTHER" id="PTHR34390">
    <property type="entry name" value="UPF0442 PROTEIN YJJB-RELATED"/>
    <property type="match status" value="1"/>
</dbReference>
<evidence type="ECO:0000256" key="6">
    <source>
        <dbReference type="ARBA" id="ARBA00023136"/>
    </source>
</evidence>
<organism evidence="10">
    <name type="scientific">bacterium 19NY03SH02</name>
    <dbReference type="NCBI Taxonomy" id="2920631"/>
    <lineage>
        <taxon>Bacteria</taxon>
    </lineage>
</organism>
<evidence type="ECO:0000256" key="7">
    <source>
        <dbReference type="ARBA" id="ARBA00034125"/>
    </source>
</evidence>
<comment type="similarity">
    <text evidence="7">Belongs to the ThrE exporter (TC 2.A.79) family.</text>
</comment>
<sequence length="156" mass="16923">MMDTLLLLLNDAFFSAIPAMGFAMLFNVPRRYLLYCALAGAIGHSSRTLMLQFGLPIEWATFAAAGIIGMVTIAFAKRHLAPPLLYAVAAIIPMIPGSYAYNTVIALVQLTAQSQLSTELWEQVVTNGLKTVFILGALSVGLAMPSLLYFRTRPVI</sequence>
<dbReference type="GO" id="GO:0015744">
    <property type="term" value="P:succinate transport"/>
    <property type="evidence" value="ECO:0007669"/>
    <property type="project" value="TreeGrafter"/>
</dbReference>
<feature type="transmembrane region" description="Helical" evidence="8">
    <location>
        <begin position="83"/>
        <end position="112"/>
    </location>
</feature>
<comment type="subcellular location">
    <subcellularLocation>
        <location evidence="1">Cell membrane</location>
        <topology evidence="1">Multi-pass membrane protein</topology>
    </subcellularLocation>
</comment>
<accession>A0AAU6V9P6</accession>
<dbReference type="AlphaFoldDB" id="A0AAU6V9P6"/>
<evidence type="ECO:0000313" key="10">
    <source>
        <dbReference type="EMBL" id="XAG82066.1"/>
    </source>
</evidence>
<feature type="domain" description="Threonine/Serine exporter ThrE" evidence="9">
    <location>
        <begin position="12"/>
        <end position="147"/>
    </location>
</feature>
<dbReference type="PANTHER" id="PTHR34390:SF1">
    <property type="entry name" value="SUCCINATE TRANSPORTER SUBUNIT YJJB-RELATED"/>
    <property type="match status" value="1"/>
</dbReference>
<keyword evidence="2" id="KW-1003">Cell membrane</keyword>
<evidence type="ECO:0000256" key="8">
    <source>
        <dbReference type="SAM" id="Phobius"/>
    </source>
</evidence>
<evidence type="ECO:0000256" key="5">
    <source>
        <dbReference type="ARBA" id="ARBA00022989"/>
    </source>
</evidence>
<evidence type="ECO:0000256" key="4">
    <source>
        <dbReference type="ARBA" id="ARBA00022692"/>
    </source>
</evidence>
<dbReference type="GO" id="GO:0005886">
    <property type="term" value="C:plasma membrane"/>
    <property type="evidence" value="ECO:0007669"/>
    <property type="project" value="UniProtKB-SubCell"/>
</dbReference>
<feature type="transmembrane region" description="Helical" evidence="8">
    <location>
        <begin position="132"/>
        <end position="150"/>
    </location>
</feature>
<reference evidence="10" key="1">
    <citation type="submission" date="2022-03" db="EMBL/GenBank/DDBJ databases">
        <title>Sea Food Isolates.</title>
        <authorList>
            <person name="Li c."/>
        </authorList>
    </citation>
    <scope>NUCLEOTIDE SEQUENCE</scope>
    <source>
        <strain evidence="10">19NY03SH02</strain>
    </source>
</reference>
<feature type="transmembrane region" description="Helical" evidence="8">
    <location>
        <begin position="6"/>
        <end position="25"/>
    </location>
</feature>
<keyword evidence="6 8" id="KW-0472">Membrane</keyword>
<feature type="transmembrane region" description="Helical" evidence="8">
    <location>
        <begin position="59"/>
        <end position="76"/>
    </location>
</feature>
<dbReference type="InterPro" id="IPR050539">
    <property type="entry name" value="ThrE_Dicarb/AminoAcid_Exp"/>
</dbReference>
<dbReference type="Pfam" id="PF12821">
    <property type="entry name" value="ThrE_2"/>
    <property type="match status" value="1"/>
</dbReference>
<keyword evidence="3" id="KW-0997">Cell inner membrane</keyword>
<evidence type="ECO:0000259" key="9">
    <source>
        <dbReference type="Pfam" id="PF12821"/>
    </source>
</evidence>
<dbReference type="InterPro" id="IPR024528">
    <property type="entry name" value="ThrE_2"/>
</dbReference>
<evidence type="ECO:0000256" key="1">
    <source>
        <dbReference type="ARBA" id="ARBA00004651"/>
    </source>
</evidence>
<evidence type="ECO:0000256" key="2">
    <source>
        <dbReference type="ARBA" id="ARBA00022475"/>
    </source>
</evidence>
<keyword evidence="5 8" id="KW-1133">Transmembrane helix</keyword>
<proteinExistence type="inferred from homology"/>
<name>A0AAU6V9P6_UNCXX</name>
<protein>
    <submittedName>
        <fullName evidence="10">Threonine/serine exporter family protein</fullName>
    </submittedName>
</protein>
<gene>
    <name evidence="10" type="ORF">MRN14_05600</name>
</gene>
<keyword evidence="4 8" id="KW-0812">Transmembrane</keyword>
<evidence type="ECO:0000256" key="3">
    <source>
        <dbReference type="ARBA" id="ARBA00022519"/>
    </source>
</evidence>
<dbReference type="EMBL" id="CP095354">
    <property type="protein sequence ID" value="XAG82066.1"/>
    <property type="molecule type" value="Genomic_DNA"/>
</dbReference>